<proteinExistence type="predicted"/>
<protein>
    <submittedName>
        <fullName evidence="4">4-hydroxythreonine-4-phosphate dehydrogenase</fullName>
    </submittedName>
</protein>
<keyword evidence="1" id="KW-0479">Metal-binding</keyword>
<evidence type="ECO:0000256" key="1">
    <source>
        <dbReference type="ARBA" id="ARBA00022723"/>
    </source>
</evidence>
<name>A0A1J4QFV0_9GAMM</name>
<dbReference type="STRING" id="1414654.BFR47_15080"/>
<dbReference type="InterPro" id="IPR005255">
    <property type="entry name" value="PdxA_fam"/>
</dbReference>
<dbReference type="OrthoDB" id="9801783at2"/>
<comment type="caution">
    <text evidence="4">The sequence shown here is derived from an EMBL/GenBank/DDBJ whole genome shotgun (WGS) entry which is preliminary data.</text>
</comment>
<dbReference type="Pfam" id="PF04166">
    <property type="entry name" value="PdxA"/>
    <property type="match status" value="1"/>
</dbReference>
<dbReference type="AlphaFoldDB" id="A0A1J4QFV0"/>
<dbReference type="SUPFAM" id="SSF53659">
    <property type="entry name" value="Isocitrate/Isopropylmalate dehydrogenase-like"/>
    <property type="match status" value="1"/>
</dbReference>
<dbReference type="EMBL" id="MDKE01000025">
    <property type="protein sequence ID" value="OIN08836.1"/>
    <property type="molecule type" value="Genomic_DNA"/>
</dbReference>
<dbReference type="GO" id="GO:0046872">
    <property type="term" value="F:metal ion binding"/>
    <property type="evidence" value="ECO:0007669"/>
    <property type="project" value="UniProtKB-KW"/>
</dbReference>
<reference evidence="4 5" key="1">
    <citation type="submission" date="2016-07" db="EMBL/GenBank/DDBJ databases">
        <title>Draft Genome Sequence of Oceanisphaera psychrotolerans, isolated from coastal sediment samples.</title>
        <authorList>
            <person name="Zhuo S."/>
            <person name="Ruan Z."/>
        </authorList>
    </citation>
    <scope>NUCLEOTIDE SEQUENCE [LARGE SCALE GENOMIC DNA]</scope>
    <source>
        <strain evidence="4 5">LAM-WHM-ZC</strain>
    </source>
</reference>
<evidence type="ECO:0000256" key="2">
    <source>
        <dbReference type="ARBA" id="ARBA00023002"/>
    </source>
</evidence>
<dbReference type="Proteomes" id="UP000243073">
    <property type="component" value="Unassembled WGS sequence"/>
</dbReference>
<accession>A0A1J4QFV0</accession>
<sequence>MTELKPVIALTLGDAAGIGAELIAKLLAEPGVTEQARIVLVADEWQWQQGQQVAGTAHRLPTVSRFAEAHEHQGPVLLPVNTLAPEQARYAEVSGACGAATLEILRQCMDAAQAGEVDAICFAPLNKHAMKLGGLEHEDELHFFAEYLGAEGYFCEFNTLGHLWTSRISSHVPLKEAYHYLTVDRVKAASKLIYQALQQAGFTAPRVAVAAFNPHAGEGGTCGREEIDVIAPAVAQCQAEGYPVSGPYPADTLFIRARDGDFDAVVTMYHDQGQIAIKLLGFSQGVTVQGGLPIPITTPAHGTAFDIAGQGKAKVGPTRNAFDIACRMGIAQRKRTLAATG</sequence>
<dbReference type="PANTHER" id="PTHR30004">
    <property type="entry name" value="4-HYDROXYTHREONINE-4-PHOSPHATE DEHYDROGENASE"/>
    <property type="match status" value="1"/>
</dbReference>
<dbReference type="Gene3D" id="3.40.718.10">
    <property type="entry name" value="Isopropylmalate Dehydrogenase"/>
    <property type="match status" value="1"/>
</dbReference>
<gene>
    <name evidence="4" type="ORF">BFR47_15080</name>
</gene>
<evidence type="ECO:0000313" key="5">
    <source>
        <dbReference type="Proteomes" id="UP000243073"/>
    </source>
</evidence>
<dbReference type="PANTHER" id="PTHR30004:SF3">
    <property type="entry name" value="4-HYDROXYTHREONINE-4-PHOSPHATE DEHYDROGENASE 2-RELATED"/>
    <property type="match status" value="1"/>
</dbReference>
<evidence type="ECO:0000313" key="4">
    <source>
        <dbReference type="EMBL" id="OIN08836.1"/>
    </source>
</evidence>
<evidence type="ECO:0000256" key="3">
    <source>
        <dbReference type="ARBA" id="ARBA00023027"/>
    </source>
</evidence>
<organism evidence="4 5">
    <name type="scientific">Oceanisphaera psychrotolerans</name>
    <dbReference type="NCBI Taxonomy" id="1414654"/>
    <lineage>
        <taxon>Bacteria</taxon>
        <taxon>Pseudomonadati</taxon>
        <taxon>Pseudomonadota</taxon>
        <taxon>Gammaproteobacteria</taxon>
        <taxon>Aeromonadales</taxon>
        <taxon>Aeromonadaceae</taxon>
        <taxon>Oceanisphaera</taxon>
    </lineage>
</organism>
<dbReference type="RefSeq" id="WP_071472995.1">
    <property type="nucleotide sequence ID" value="NZ_MDKE01000025.1"/>
</dbReference>
<dbReference type="GO" id="GO:0051287">
    <property type="term" value="F:NAD binding"/>
    <property type="evidence" value="ECO:0007669"/>
    <property type="project" value="InterPro"/>
</dbReference>
<keyword evidence="5" id="KW-1185">Reference proteome</keyword>
<dbReference type="GO" id="GO:0016491">
    <property type="term" value="F:oxidoreductase activity"/>
    <property type="evidence" value="ECO:0007669"/>
    <property type="project" value="UniProtKB-KW"/>
</dbReference>
<keyword evidence="3" id="KW-0520">NAD</keyword>
<keyword evidence="2" id="KW-0560">Oxidoreductase</keyword>